<organism evidence="1 2">
    <name type="scientific">Trichoderma longibrachiatum ATCC 18648</name>
    <dbReference type="NCBI Taxonomy" id="983965"/>
    <lineage>
        <taxon>Eukaryota</taxon>
        <taxon>Fungi</taxon>
        <taxon>Dikarya</taxon>
        <taxon>Ascomycota</taxon>
        <taxon>Pezizomycotina</taxon>
        <taxon>Sordariomycetes</taxon>
        <taxon>Hypocreomycetidae</taxon>
        <taxon>Hypocreales</taxon>
        <taxon>Hypocreaceae</taxon>
        <taxon>Trichoderma</taxon>
    </lineage>
</organism>
<keyword evidence="2" id="KW-1185">Reference proteome</keyword>
<proteinExistence type="predicted"/>
<sequence length="168" mass="19001">MFARQPVRVPLSALWRPVGFWGSCLLLVRGVRFSSLRLRQRIHSLSPLYWVPHLRPRSPASTELLPASVQPGLIKRLISRTGCLLLQLLCVDSHSRWFPISDHPGLVYHLRFRKSVAWRPWMPPACWLAVSQLNSHRLSIGSSPWPLTFPASAADTGAVGLRSVPPRY</sequence>
<gene>
    <name evidence="1" type="ORF">M440DRAFT_269182</name>
</gene>
<evidence type="ECO:0000313" key="2">
    <source>
        <dbReference type="Proteomes" id="UP000240760"/>
    </source>
</evidence>
<dbReference type="AlphaFoldDB" id="A0A2T4CB23"/>
<evidence type="ECO:0000313" key="1">
    <source>
        <dbReference type="EMBL" id="PTB78763.1"/>
    </source>
</evidence>
<dbReference type="Proteomes" id="UP000240760">
    <property type="component" value="Unassembled WGS sequence"/>
</dbReference>
<name>A0A2T4CB23_TRILO</name>
<protein>
    <submittedName>
        <fullName evidence="1">Uncharacterized protein</fullName>
    </submittedName>
</protein>
<dbReference type="EMBL" id="KZ679129">
    <property type="protein sequence ID" value="PTB78763.1"/>
    <property type="molecule type" value="Genomic_DNA"/>
</dbReference>
<accession>A0A2T4CB23</accession>
<reference evidence="1 2" key="1">
    <citation type="submission" date="2016-07" db="EMBL/GenBank/DDBJ databases">
        <title>Multiple horizontal gene transfer events from other fungi enriched the ability of initially mycotrophic Trichoderma (Ascomycota) to feed on dead plant biomass.</title>
        <authorList>
            <consortium name="DOE Joint Genome Institute"/>
            <person name="Aerts A."/>
            <person name="Atanasova L."/>
            <person name="Chenthamara K."/>
            <person name="Zhang J."/>
            <person name="Grujic M."/>
            <person name="Henrissat B."/>
            <person name="Kuo A."/>
            <person name="Salamov A."/>
            <person name="Lipzen A."/>
            <person name="Labutti K."/>
            <person name="Barry K."/>
            <person name="Miao Y."/>
            <person name="Rahimi M.J."/>
            <person name="Shen Q."/>
            <person name="Grigoriev I.V."/>
            <person name="Kubicek C.P."/>
            <person name="Druzhinina I.S."/>
        </authorList>
    </citation>
    <scope>NUCLEOTIDE SEQUENCE [LARGE SCALE GENOMIC DNA]</scope>
    <source>
        <strain evidence="1 2">ATCC 18648</strain>
    </source>
</reference>